<organism evidence="1 2">
    <name type="scientific">Opisthorchis viverrini</name>
    <name type="common">Southeast Asian liver fluke</name>
    <dbReference type="NCBI Taxonomy" id="6198"/>
    <lineage>
        <taxon>Eukaryota</taxon>
        <taxon>Metazoa</taxon>
        <taxon>Spiralia</taxon>
        <taxon>Lophotrochozoa</taxon>
        <taxon>Platyhelminthes</taxon>
        <taxon>Trematoda</taxon>
        <taxon>Digenea</taxon>
        <taxon>Opisthorchiida</taxon>
        <taxon>Opisthorchiata</taxon>
        <taxon>Opisthorchiidae</taxon>
        <taxon>Opisthorchis</taxon>
    </lineage>
</organism>
<dbReference type="AlphaFoldDB" id="A0A074Z032"/>
<name>A0A074Z032_OPIVI</name>
<evidence type="ECO:0000313" key="1">
    <source>
        <dbReference type="EMBL" id="KER20273.1"/>
    </source>
</evidence>
<keyword evidence="2" id="KW-1185">Reference proteome</keyword>
<dbReference type="RefSeq" id="XP_009175977.1">
    <property type="nucleotide sequence ID" value="XM_009177713.1"/>
</dbReference>
<dbReference type="EMBL" id="KL597072">
    <property type="protein sequence ID" value="KER20273.1"/>
    <property type="molecule type" value="Genomic_DNA"/>
</dbReference>
<dbReference type="KEGG" id="ovi:T265_11136"/>
<protein>
    <submittedName>
        <fullName evidence="1">Uncharacterized protein</fullName>
    </submittedName>
</protein>
<dbReference type="OrthoDB" id="8963429at2759"/>
<proteinExistence type="predicted"/>
<dbReference type="Proteomes" id="UP000054324">
    <property type="component" value="Unassembled WGS sequence"/>
</dbReference>
<sequence>MPIETIHFVPTVITNTGLLSNFPLAEFCKLSCLLEARVFDLTKISGFSAHFYSSTFFSVDSSSPWSLPMILLIITTIMLMRATPPEEHNAAVRRHVLSLISIHEDQEGHKFNLESAEILAYGGTRHGR</sequence>
<evidence type="ECO:0000313" key="2">
    <source>
        <dbReference type="Proteomes" id="UP000054324"/>
    </source>
</evidence>
<dbReference type="GeneID" id="20325304"/>
<dbReference type="CTD" id="20325304"/>
<gene>
    <name evidence="1" type="ORF">T265_11136</name>
</gene>
<accession>A0A074Z032</accession>
<reference evidence="1 2" key="1">
    <citation type="submission" date="2013-11" db="EMBL/GenBank/DDBJ databases">
        <title>Opisthorchis viverrini - life in the bile duct.</title>
        <authorList>
            <person name="Young N.D."/>
            <person name="Nagarajan N."/>
            <person name="Lin S.J."/>
            <person name="Korhonen P.K."/>
            <person name="Jex A.R."/>
            <person name="Hall R.S."/>
            <person name="Safavi-Hemami H."/>
            <person name="Kaewkong W."/>
            <person name="Bertrand D."/>
            <person name="Gao S."/>
            <person name="Seet Q."/>
            <person name="Wongkham S."/>
            <person name="Teh B.T."/>
            <person name="Wongkham C."/>
            <person name="Intapan P.M."/>
            <person name="Maleewong W."/>
            <person name="Yang X."/>
            <person name="Hu M."/>
            <person name="Wang Z."/>
            <person name="Hofmann A."/>
            <person name="Sternberg P.W."/>
            <person name="Tan P."/>
            <person name="Wang J."/>
            <person name="Gasser R.B."/>
        </authorList>
    </citation>
    <scope>NUCLEOTIDE SEQUENCE [LARGE SCALE GENOMIC DNA]</scope>
</reference>